<dbReference type="PANTHER" id="PTHR32322:SF18">
    <property type="entry name" value="S-ADENOSYLMETHIONINE_S-ADENOSYLHOMOCYSTEINE TRANSPORTER"/>
    <property type="match status" value="1"/>
</dbReference>
<dbReference type="AlphaFoldDB" id="A0A7G9GNT7"/>
<dbReference type="SUPFAM" id="SSF103481">
    <property type="entry name" value="Multidrug resistance efflux transporter EmrE"/>
    <property type="match status" value="2"/>
</dbReference>
<dbReference type="KEGG" id="ehn:H9Q80_00495"/>
<accession>A0A7G9GNT7</accession>
<dbReference type="Pfam" id="PF00892">
    <property type="entry name" value="EamA"/>
    <property type="match status" value="2"/>
</dbReference>
<feature type="transmembrane region" description="Helical" evidence="7">
    <location>
        <begin position="88"/>
        <end position="107"/>
    </location>
</feature>
<keyword evidence="6 7" id="KW-0472">Membrane</keyword>
<evidence type="ECO:0000256" key="6">
    <source>
        <dbReference type="ARBA" id="ARBA00023136"/>
    </source>
</evidence>
<name>A0A7G9GNT7_9FIRM</name>
<comment type="subcellular location">
    <subcellularLocation>
        <location evidence="1">Cell membrane</location>
        <topology evidence="1">Multi-pass membrane protein</topology>
    </subcellularLocation>
</comment>
<evidence type="ECO:0000313" key="9">
    <source>
        <dbReference type="EMBL" id="QNM12469.1"/>
    </source>
</evidence>
<organism evidence="9 10">
    <name type="scientific">[Eubacterium] hominis</name>
    <dbReference type="NCBI Taxonomy" id="2764325"/>
    <lineage>
        <taxon>Bacteria</taxon>
        <taxon>Bacillati</taxon>
        <taxon>Bacillota</taxon>
        <taxon>Erysipelotrichia</taxon>
        <taxon>Erysipelotrichales</taxon>
        <taxon>Erysipelotrichaceae</taxon>
        <taxon>Amedibacillus</taxon>
    </lineage>
</organism>
<evidence type="ECO:0000259" key="8">
    <source>
        <dbReference type="Pfam" id="PF00892"/>
    </source>
</evidence>
<sequence>MVEMKKYLSKGPVVLLLAAICCFLWGSATPSIKTGYALLQINAQDTPSILLFAGIRFMLAGVMVLLLQMILTKRCIQFKRGSGKRIAILALFQTIGQYFFFYVGLAHTSGVKGAIITGMNVFLAILVSSFIFHFEKLSKRKMIGCCLGFAGIVIINITPGAQLDASFSIMGEGFVLLAQVAYALSSGFIKKFGNEDDPVMLSGGQFFVGGIVLAGIGFVMGGQICFGNLSSYLITLYLAFISAVAYTLWGILLKYNPVSKVSIYGFMNPLFGVLLSAIILQEGSQAFSLQGIMALLLVVIGIMVVNLKGKNQKYQKN</sequence>
<gene>
    <name evidence="9" type="ORF">H9Q80_00495</name>
</gene>
<proteinExistence type="inferred from homology"/>
<evidence type="ECO:0000256" key="5">
    <source>
        <dbReference type="ARBA" id="ARBA00022989"/>
    </source>
</evidence>
<dbReference type="EMBL" id="CP060636">
    <property type="protein sequence ID" value="QNM12469.1"/>
    <property type="molecule type" value="Genomic_DNA"/>
</dbReference>
<feature type="transmembrane region" description="Helical" evidence="7">
    <location>
        <begin position="230"/>
        <end position="249"/>
    </location>
</feature>
<evidence type="ECO:0000256" key="4">
    <source>
        <dbReference type="ARBA" id="ARBA00022692"/>
    </source>
</evidence>
<keyword evidence="10" id="KW-1185">Reference proteome</keyword>
<keyword evidence="4 7" id="KW-0812">Transmembrane</keyword>
<dbReference type="InterPro" id="IPR050638">
    <property type="entry name" value="AA-Vitamin_Transporters"/>
</dbReference>
<evidence type="ECO:0000256" key="3">
    <source>
        <dbReference type="ARBA" id="ARBA00022475"/>
    </source>
</evidence>
<evidence type="ECO:0000313" key="10">
    <source>
        <dbReference type="Proteomes" id="UP000515856"/>
    </source>
</evidence>
<keyword evidence="3" id="KW-1003">Cell membrane</keyword>
<dbReference type="GO" id="GO:0005886">
    <property type="term" value="C:plasma membrane"/>
    <property type="evidence" value="ECO:0007669"/>
    <property type="project" value="UniProtKB-SubCell"/>
</dbReference>
<protein>
    <submittedName>
        <fullName evidence="9">EamA family transporter</fullName>
    </submittedName>
</protein>
<feature type="domain" description="EamA" evidence="8">
    <location>
        <begin position="15"/>
        <end position="156"/>
    </location>
</feature>
<evidence type="ECO:0000256" key="1">
    <source>
        <dbReference type="ARBA" id="ARBA00004651"/>
    </source>
</evidence>
<feature type="transmembrane region" description="Helical" evidence="7">
    <location>
        <begin position="261"/>
        <end position="280"/>
    </location>
</feature>
<evidence type="ECO:0000256" key="7">
    <source>
        <dbReference type="SAM" id="Phobius"/>
    </source>
</evidence>
<dbReference type="Proteomes" id="UP000515856">
    <property type="component" value="Chromosome"/>
</dbReference>
<feature type="transmembrane region" description="Helical" evidence="7">
    <location>
        <begin position="286"/>
        <end position="307"/>
    </location>
</feature>
<feature type="domain" description="EamA" evidence="8">
    <location>
        <begin position="170"/>
        <end position="306"/>
    </location>
</feature>
<reference evidence="9 10" key="1">
    <citation type="submission" date="2020-08" db="EMBL/GenBank/DDBJ databases">
        <authorList>
            <person name="Liu C."/>
            <person name="Sun Q."/>
        </authorList>
    </citation>
    <scope>NUCLEOTIDE SEQUENCE [LARGE SCALE GENOMIC DNA]</scope>
    <source>
        <strain evidence="9 10">NSJ-61</strain>
    </source>
</reference>
<dbReference type="InterPro" id="IPR000620">
    <property type="entry name" value="EamA_dom"/>
</dbReference>
<feature type="transmembrane region" description="Helical" evidence="7">
    <location>
        <begin position="206"/>
        <end position="224"/>
    </location>
</feature>
<feature type="transmembrane region" description="Helical" evidence="7">
    <location>
        <begin position="141"/>
        <end position="159"/>
    </location>
</feature>
<dbReference type="PANTHER" id="PTHR32322">
    <property type="entry name" value="INNER MEMBRANE TRANSPORTER"/>
    <property type="match status" value="1"/>
</dbReference>
<feature type="transmembrane region" description="Helical" evidence="7">
    <location>
        <begin position="46"/>
        <end position="67"/>
    </location>
</feature>
<feature type="transmembrane region" description="Helical" evidence="7">
    <location>
        <begin position="113"/>
        <end position="134"/>
    </location>
</feature>
<dbReference type="InterPro" id="IPR037185">
    <property type="entry name" value="EmrE-like"/>
</dbReference>
<dbReference type="RefSeq" id="WP_117536259.1">
    <property type="nucleotide sequence ID" value="NZ_CP060636.1"/>
</dbReference>
<keyword evidence="5 7" id="KW-1133">Transmembrane helix</keyword>
<evidence type="ECO:0000256" key="2">
    <source>
        <dbReference type="ARBA" id="ARBA00007362"/>
    </source>
</evidence>
<comment type="similarity">
    <text evidence="2">Belongs to the EamA transporter family.</text>
</comment>
<feature type="transmembrane region" description="Helical" evidence="7">
    <location>
        <begin position="165"/>
        <end position="185"/>
    </location>
</feature>